<keyword evidence="3" id="KW-1185">Reference proteome</keyword>
<proteinExistence type="predicted"/>
<evidence type="ECO:0000313" key="3">
    <source>
        <dbReference type="Proteomes" id="UP000011863"/>
    </source>
</evidence>
<protein>
    <recommendedName>
        <fullName evidence="4">Peptidase C60 family protein</fullName>
    </recommendedName>
</protein>
<dbReference type="InterPro" id="IPR023365">
    <property type="entry name" value="Sortase_dom-sf"/>
</dbReference>
<name>A0A6C7E326_ILUCY</name>
<dbReference type="KEGG" id="aym:YM304_04680"/>
<evidence type="ECO:0000256" key="1">
    <source>
        <dbReference type="ARBA" id="ARBA00022801"/>
    </source>
</evidence>
<dbReference type="AlphaFoldDB" id="A0A6C7E326"/>
<dbReference type="EMBL" id="AP012057">
    <property type="protein sequence ID" value="BAN00782.1"/>
    <property type="molecule type" value="Genomic_DNA"/>
</dbReference>
<evidence type="ECO:0000313" key="2">
    <source>
        <dbReference type="EMBL" id="BAN00782.1"/>
    </source>
</evidence>
<dbReference type="InterPro" id="IPR006311">
    <property type="entry name" value="TAT_signal"/>
</dbReference>
<gene>
    <name evidence="2" type="ORF">YM304_04680</name>
</gene>
<sequence length="606" mass="64458">MADQSADGRGALTTPLGRRTFIAGATGAVAGAALLPRTSAAATPDFSSFQVVTPTRLVDTRPQMGDFGYTRVDSKVIRVQVTGRDITGSDDPVPADASAAVFTLVGINRSAAGNYLSAYPTGTAWPGTANLNMSGNGDVSPNLVTVKLGTGGAVDVLSNQNSDIVLDLVGVYVPTGGDPVRAGRYKLLPTPKRALDTRNTSKPGADAVVRVDLSSLRDQGIIDADAQAVSANITATQANRGFIAAYPFGTENPGTSTLNVAQDATRGIGTMVKLGVENGRLGFNLYLQSGAHVIVDVAGFMTGESASRSTTGQFVPIEPARLLDTRRGDGGKKRLWPKWTRAFTLPAEYASQASAIAMNLAVTRTMGRGYFTLLGAQMRREEVSNLNVTGPNQTLSNHAITAVSTKGVECYSSAGGDVICDVVGWYKATSAGPSQPDLDFPPADPDPPAAPTPYYINVPRLNLGRNVLSGESEPVVDTGHFWHWTGTGLVGQGHAIATFAHRTEAQGPLRQIHTMVPGDQVALFTGDQRKYTYEYFDRVVTSKDPDEILASTQFRNNEETLAIVACTVGFDASKSAYPDKWAPTSLEWRIIVRLRYVRWEDVIPTT</sequence>
<dbReference type="RefSeq" id="WP_015440030.1">
    <property type="nucleotide sequence ID" value="NC_020520.1"/>
</dbReference>
<dbReference type="InterPro" id="IPR005754">
    <property type="entry name" value="Sortase"/>
</dbReference>
<accession>A0A6C7E326</accession>
<reference evidence="2 3" key="1">
    <citation type="journal article" date="2013" name="Int. J. Syst. Evol. Microbiol.">
        <title>Ilumatobacter nonamiense sp. nov. and Ilumatobacter coccineum sp. nov., isolated from seashore sand.</title>
        <authorList>
            <person name="Matsumoto A."/>
            <person name="Kasai H."/>
            <person name="Matsuo Y."/>
            <person name="Shizuri Y."/>
            <person name="Ichikawa N."/>
            <person name="Fujita N."/>
            <person name="Omura S."/>
            <person name="Takahashi Y."/>
        </authorList>
    </citation>
    <scope>NUCLEOTIDE SEQUENCE [LARGE SCALE GENOMIC DNA]</scope>
    <source>
        <strain evidence="3">NBRC 103263 / KCTC 29153 / YM16-304</strain>
    </source>
</reference>
<dbReference type="Pfam" id="PF04203">
    <property type="entry name" value="Sortase"/>
    <property type="match status" value="1"/>
</dbReference>
<dbReference type="Gene3D" id="2.40.260.10">
    <property type="entry name" value="Sortase"/>
    <property type="match status" value="1"/>
</dbReference>
<evidence type="ECO:0008006" key="4">
    <source>
        <dbReference type="Google" id="ProtNLM"/>
    </source>
</evidence>
<dbReference type="SUPFAM" id="SSF63817">
    <property type="entry name" value="Sortase"/>
    <property type="match status" value="1"/>
</dbReference>
<dbReference type="Proteomes" id="UP000011863">
    <property type="component" value="Chromosome"/>
</dbReference>
<dbReference type="PROSITE" id="PS51318">
    <property type="entry name" value="TAT"/>
    <property type="match status" value="1"/>
</dbReference>
<organism evidence="2 3">
    <name type="scientific">Ilumatobacter coccineus (strain NBRC 103263 / KCTC 29153 / YM16-304)</name>
    <dbReference type="NCBI Taxonomy" id="1313172"/>
    <lineage>
        <taxon>Bacteria</taxon>
        <taxon>Bacillati</taxon>
        <taxon>Actinomycetota</taxon>
        <taxon>Acidimicrobiia</taxon>
        <taxon>Acidimicrobiales</taxon>
        <taxon>Ilumatobacteraceae</taxon>
        <taxon>Ilumatobacter</taxon>
    </lineage>
</organism>
<dbReference type="GO" id="GO:0016787">
    <property type="term" value="F:hydrolase activity"/>
    <property type="evidence" value="ECO:0007669"/>
    <property type="project" value="UniProtKB-KW"/>
</dbReference>
<keyword evidence="1" id="KW-0378">Hydrolase</keyword>